<organism evidence="1 2">
    <name type="scientific">Mycetohabitans rhizoxinica (strain DSM 19002 / CIP 109453 / HKI 454)</name>
    <name type="common">Paraburkholderia rhizoxinica</name>
    <dbReference type="NCBI Taxonomy" id="882378"/>
    <lineage>
        <taxon>Bacteria</taxon>
        <taxon>Pseudomonadati</taxon>
        <taxon>Pseudomonadota</taxon>
        <taxon>Betaproteobacteria</taxon>
        <taxon>Burkholderiales</taxon>
        <taxon>Burkholderiaceae</taxon>
        <taxon>Mycetohabitans</taxon>
    </lineage>
</organism>
<sequence>MTVRVALQVFGALLSKPSPLGRSERKLALYRTRLREIVQLLQT</sequence>
<keyword evidence="1" id="KW-0614">Plasmid</keyword>
<dbReference type="Proteomes" id="UP000007437">
    <property type="component" value="Plasmid pBRH02"/>
</dbReference>
<name>E5AW22_MYCRK</name>
<evidence type="ECO:0000313" key="2">
    <source>
        <dbReference type="Proteomes" id="UP000007437"/>
    </source>
</evidence>
<protein>
    <submittedName>
        <fullName evidence="1">Uncharacterized protein</fullName>
    </submittedName>
</protein>
<reference key="1">
    <citation type="submission" date="2010-09" db="EMBL/GenBank/DDBJ databases">
        <title>Complete genome sequence of Burkholderia rhizoxinica, the endosymbiont of the phytopathogenic fungus Rhizopus microsporus.</title>
        <authorList>
            <person name="Lackner G."/>
            <person name="Moebius N."/>
            <person name="Partida-Martinez L.P."/>
            <person name="Hertweck C."/>
        </authorList>
    </citation>
    <scope>NUCLEOTIDE SEQUENCE</scope>
    <source>
        <strain>HKI 454</strain>
    </source>
</reference>
<dbReference type="KEGG" id="brh:RBRH_00633"/>
<proteinExistence type="predicted"/>
<accession>E5AW22</accession>
<dbReference type="AlphaFoldDB" id="E5AW22"/>
<geneLocation type="plasmid" evidence="1 2">
    <name>pBRH02</name>
</geneLocation>
<reference evidence="1 2" key="2">
    <citation type="journal article" date="2011" name="J. Bacteriol.">
        <title>Complete genome sequence of Burkholderia rhizoxinica, an endosymbiont of Rhizopus microsporus.</title>
        <authorList>
            <person name="Lackner G."/>
            <person name="Moebius N."/>
            <person name="Partida-Martinez L."/>
            <person name="Hertweck C."/>
        </authorList>
    </citation>
    <scope>NUCLEOTIDE SEQUENCE [LARGE SCALE GENOMIC DNA]</scope>
    <source>
        <strain evidence="2">DSM 19002 / CIP 109453 / HKI 454</strain>
        <plasmid evidence="1 2">pBRH02</plasmid>
    </source>
</reference>
<dbReference type="RefSeq" id="WP_013436729.1">
    <property type="nucleotide sequence ID" value="NC_014723.1"/>
</dbReference>
<dbReference type="HOGENOM" id="CLU_3230891_0_0_4"/>
<dbReference type="EMBL" id="FR687361">
    <property type="protein sequence ID" value="CBW77324.1"/>
    <property type="molecule type" value="Genomic_DNA"/>
</dbReference>
<evidence type="ECO:0000313" key="1">
    <source>
        <dbReference type="EMBL" id="CBW77324.1"/>
    </source>
</evidence>
<gene>
    <name evidence="1" type="ordered locus">RBRH_00633</name>
</gene>